<reference evidence="2 3" key="1">
    <citation type="submission" date="2022-12" db="EMBL/GenBank/DDBJ databases">
        <title>Chromosome-level genome assembly of true bugs.</title>
        <authorList>
            <person name="Ma L."/>
            <person name="Li H."/>
        </authorList>
    </citation>
    <scope>NUCLEOTIDE SEQUENCE [LARGE SCALE GENOMIC DNA]</scope>
    <source>
        <strain evidence="2">Lab_2022b</strain>
    </source>
</reference>
<dbReference type="Proteomes" id="UP001461498">
    <property type="component" value="Unassembled WGS sequence"/>
</dbReference>
<comment type="caution">
    <text evidence="2">The sequence shown here is derived from an EMBL/GenBank/DDBJ whole genome shotgun (WGS) entry which is preliminary data.</text>
</comment>
<evidence type="ECO:0000313" key="3">
    <source>
        <dbReference type="Proteomes" id="UP001461498"/>
    </source>
</evidence>
<gene>
    <name evidence="2" type="ORF">O3M35_009035</name>
</gene>
<keyword evidence="1" id="KW-0812">Transmembrane</keyword>
<keyword evidence="3" id="KW-1185">Reference proteome</keyword>
<name>A0AAW1D2V8_9HEMI</name>
<evidence type="ECO:0000313" key="2">
    <source>
        <dbReference type="EMBL" id="KAK9504857.1"/>
    </source>
</evidence>
<feature type="transmembrane region" description="Helical" evidence="1">
    <location>
        <begin position="24"/>
        <end position="41"/>
    </location>
</feature>
<accession>A0AAW1D2V8</accession>
<organism evidence="2 3">
    <name type="scientific">Rhynocoris fuscipes</name>
    <dbReference type="NCBI Taxonomy" id="488301"/>
    <lineage>
        <taxon>Eukaryota</taxon>
        <taxon>Metazoa</taxon>
        <taxon>Ecdysozoa</taxon>
        <taxon>Arthropoda</taxon>
        <taxon>Hexapoda</taxon>
        <taxon>Insecta</taxon>
        <taxon>Pterygota</taxon>
        <taxon>Neoptera</taxon>
        <taxon>Paraneoptera</taxon>
        <taxon>Hemiptera</taxon>
        <taxon>Heteroptera</taxon>
        <taxon>Panheteroptera</taxon>
        <taxon>Cimicomorpha</taxon>
        <taxon>Reduviidae</taxon>
        <taxon>Harpactorinae</taxon>
        <taxon>Harpactorini</taxon>
        <taxon>Rhynocoris</taxon>
    </lineage>
</organism>
<dbReference type="AlphaFoldDB" id="A0AAW1D2V8"/>
<keyword evidence="1" id="KW-1133">Transmembrane helix</keyword>
<evidence type="ECO:0000256" key="1">
    <source>
        <dbReference type="SAM" id="Phobius"/>
    </source>
</evidence>
<proteinExistence type="predicted"/>
<sequence>MMTRQKFYNLMGVQGSHVLATSDFFAYTLINVLIVYIIKFLNNVNTHVKIGSACKYNK</sequence>
<protein>
    <submittedName>
        <fullName evidence="2">Uncharacterized protein</fullName>
    </submittedName>
</protein>
<dbReference type="EMBL" id="JAPXFL010000006">
    <property type="protein sequence ID" value="KAK9504857.1"/>
    <property type="molecule type" value="Genomic_DNA"/>
</dbReference>
<keyword evidence="1" id="KW-0472">Membrane</keyword>